<dbReference type="PANTHER" id="PTHR43096:SF52">
    <property type="entry name" value="DNAJ HOMOLOG 1, MITOCHONDRIAL-RELATED"/>
    <property type="match status" value="1"/>
</dbReference>
<dbReference type="Gene3D" id="2.10.230.10">
    <property type="entry name" value="Heat shock protein DnaJ, cysteine-rich domain"/>
    <property type="match status" value="1"/>
</dbReference>
<dbReference type="Pfam" id="PF14244">
    <property type="entry name" value="Retrotran_gag_3"/>
    <property type="match status" value="1"/>
</dbReference>
<dbReference type="PANTHER" id="PTHR43096">
    <property type="entry name" value="DNAJ HOMOLOG 1, MITOCHONDRIAL-RELATED"/>
    <property type="match status" value="1"/>
</dbReference>
<keyword evidence="5" id="KW-0143">Chaperone</keyword>
<dbReference type="PROSITE" id="PS50076">
    <property type="entry name" value="DNAJ_2"/>
    <property type="match status" value="1"/>
</dbReference>
<feature type="domain" description="CR-type" evidence="9">
    <location>
        <begin position="935"/>
        <end position="1013"/>
    </location>
</feature>
<feature type="region of interest" description="Disordered" evidence="7">
    <location>
        <begin position="144"/>
        <end position="181"/>
    </location>
</feature>
<dbReference type="PROSITE" id="PS00636">
    <property type="entry name" value="DNAJ_1"/>
    <property type="match status" value="1"/>
</dbReference>
<reference evidence="10" key="2">
    <citation type="submission" date="2022-01" db="EMBL/GenBank/DDBJ databases">
        <authorList>
            <person name="Yamashiro T."/>
            <person name="Shiraishi A."/>
            <person name="Satake H."/>
            <person name="Nakayama K."/>
        </authorList>
    </citation>
    <scope>NUCLEOTIDE SEQUENCE</scope>
</reference>
<protein>
    <submittedName>
        <fullName evidence="10">Chaperone protein DnaJ GFA2, mitochondrial-like protein isoform X1</fullName>
    </submittedName>
</protein>
<sequence length="1170" mass="129354">MSLHGYSDGKFDDGSDVDNVTLISKLDVSHPLHLHPNDYVALTVVSVKLKGTENYQVWSCAMLLALEGKNKIGFIDGSCRRSNTYEVLRRQWDRVNDVVLGSILSRETLPDVRSAYATISSEESHRIATGSVFGISQRSQTSAFNVNAPNRGNFQRSQTSTSFSRPSNNNRPNDNRNRRTAGGSTLVCENCGFNGHTIDRCFKIIGYPLDFGKKKAGQNFKGKNVSNNVVGTSSSSGFSDEQFSTLISLIKENSVNGKVSHPNGIEAFITKIGNMPLTDYLTLFDVLVVSEYRVSLMYVHKVVRDSKLVIAFNELKCYILNQDLKAGNVLGTGRQFGGLYYFDGNQDQVLNVLRPNLLFDNDKSDVMCETCERAKQTREPFPLSDHVSTELGLNNEDFFNLDDFIDHSEIPYDDKRNAAASKDDRFANPEDNVNNTSEGNGPSILSQNDEEISETHNLRRSGRPSVFPKNYNDFVVESKVKKAIVYMSLPPGYFPKDETRVCKLNKSLYGLKQAPRQWNAKLTYALVECDDIIITVLETPTGVCLSQRKYCLELIDEFGLLASKPSYIPMQPNISLSSKPRDDDPLLDNVTDYQKLIGKLIYLTTTRPDIGYIVSCLSQFMHSPLKSHLKTALKVSRYLKGCPGKSINVIRTSTSVNVLKAFTDADWARCTDTRSKKQNTISKSSTEAEYRALAFVTSEVIWILKILKDLDWSNLLPVKVFYDNNSAIKIVVNPVFHERTKHLEIDLHFLYNSVVKVGCRKFGSLSQNRILNASSFRTNGAGLRNWSFLGSVNVNCGSTRSIHASAFKASKDYYDTLGVSRSASSSEIKKAYYALAKKCHPDANKDDPDAEKRFQEVSKAYEVLKDENNRANYDQLGHENYEASVGSGGGGPDSGPWGNNPFGDDIFGFNPFARNFSGEDVKVAVELSFMEAVQGCTKNVVFVTELACDSCGGSGVPPGTRPETCKRCKGAGMTVAQSGNMRMHITCPQCGGSGKFVKNVCKSCNGQRVVSGPKSVKVNIKPGVDTNEEMKMSRCGGTDPDGHQPGDLYLVFKVREDPIFRREGPHIHVNANVNFTQAILGGTVRVPTLTGDVVVKVKPGTQPGQKVSLKGKGIKTRTSYSYGDQYVHFNVSIPTSLTPKQRELMEEFAKSDKSEEEEKPVAAAAAGGSR</sequence>
<keyword evidence="4 6" id="KW-0862">Zinc</keyword>
<dbReference type="InterPro" id="IPR001623">
    <property type="entry name" value="DnaJ_domain"/>
</dbReference>
<evidence type="ECO:0000256" key="6">
    <source>
        <dbReference type="PROSITE-ProRule" id="PRU00546"/>
    </source>
</evidence>
<dbReference type="CDD" id="cd09272">
    <property type="entry name" value="RNase_HI_RT_Ty1"/>
    <property type="match status" value="1"/>
</dbReference>
<proteinExistence type="inferred from homology"/>
<feature type="region of interest" description="Disordered" evidence="7">
    <location>
        <begin position="419"/>
        <end position="464"/>
    </location>
</feature>
<feature type="compositionally biased region" description="Polar residues" evidence="7">
    <location>
        <begin position="144"/>
        <end position="163"/>
    </location>
</feature>
<evidence type="ECO:0000259" key="8">
    <source>
        <dbReference type="PROSITE" id="PS50076"/>
    </source>
</evidence>
<dbReference type="InterPro" id="IPR012724">
    <property type="entry name" value="DnaJ"/>
</dbReference>
<gene>
    <name evidence="10" type="ORF">Tco_1093593</name>
</gene>
<dbReference type="Pfam" id="PF01556">
    <property type="entry name" value="DnaJ_C"/>
    <property type="match status" value="1"/>
</dbReference>
<feature type="compositionally biased region" description="Basic and acidic residues" evidence="7">
    <location>
        <begin position="419"/>
        <end position="428"/>
    </location>
</feature>
<evidence type="ECO:0000256" key="2">
    <source>
        <dbReference type="ARBA" id="ARBA00022737"/>
    </source>
</evidence>
<dbReference type="SUPFAM" id="SSF49493">
    <property type="entry name" value="HSP40/DnaJ peptide-binding domain"/>
    <property type="match status" value="2"/>
</dbReference>
<dbReference type="Gene3D" id="1.10.287.110">
    <property type="entry name" value="DnaJ domain"/>
    <property type="match status" value="1"/>
</dbReference>
<evidence type="ECO:0000256" key="4">
    <source>
        <dbReference type="ARBA" id="ARBA00022833"/>
    </source>
</evidence>
<dbReference type="SUPFAM" id="SSF57938">
    <property type="entry name" value="DnaJ/Hsp40 cysteine-rich domain"/>
    <property type="match status" value="1"/>
</dbReference>
<dbReference type="InterPro" id="IPR013103">
    <property type="entry name" value="RVT_2"/>
</dbReference>
<dbReference type="Proteomes" id="UP001151760">
    <property type="component" value="Unassembled WGS sequence"/>
</dbReference>
<evidence type="ECO:0000256" key="1">
    <source>
        <dbReference type="ARBA" id="ARBA00022723"/>
    </source>
</evidence>
<dbReference type="InterPro" id="IPR036869">
    <property type="entry name" value="J_dom_sf"/>
</dbReference>
<dbReference type="SUPFAM" id="SSF46565">
    <property type="entry name" value="Chaperone J-domain"/>
    <property type="match status" value="1"/>
</dbReference>
<feature type="region of interest" description="Disordered" evidence="7">
    <location>
        <begin position="1146"/>
        <end position="1170"/>
    </location>
</feature>
<dbReference type="PROSITE" id="PS51188">
    <property type="entry name" value="ZF_CR"/>
    <property type="match status" value="1"/>
</dbReference>
<evidence type="ECO:0000256" key="3">
    <source>
        <dbReference type="ARBA" id="ARBA00022771"/>
    </source>
</evidence>
<dbReference type="InterPro" id="IPR002939">
    <property type="entry name" value="DnaJ_C"/>
</dbReference>
<keyword evidence="3 6" id="KW-0863">Zinc-finger</keyword>
<dbReference type="Gene3D" id="2.60.260.20">
    <property type="entry name" value="Urease metallochaperone UreE, N-terminal domain"/>
    <property type="match status" value="2"/>
</dbReference>
<dbReference type="InterPro" id="IPR018253">
    <property type="entry name" value="DnaJ_domain_CS"/>
</dbReference>
<keyword evidence="1 6" id="KW-0479">Metal-binding</keyword>
<feature type="domain" description="J" evidence="8">
    <location>
        <begin position="812"/>
        <end position="877"/>
    </location>
</feature>
<organism evidence="10 11">
    <name type="scientific">Tanacetum coccineum</name>
    <dbReference type="NCBI Taxonomy" id="301880"/>
    <lineage>
        <taxon>Eukaryota</taxon>
        <taxon>Viridiplantae</taxon>
        <taxon>Streptophyta</taxon>
        <taxon>Embryophyta</taxon>
        <taxon>Tracheophyta</taxon>
        <taxon>Spermatophyta</taxon>
        <taxon>Magnoliopsida</taxon>
        <taxon>eudicotyledons</taxon>
        <taxon>Gunneridae</taxon>
        <taxon>Pentapetalae</taxon>
        <taxon>asterids</taxon>
        <taxon>campanulids</taxon>
        <taxon>Asterales</taxon>
        <taxon>Asteraceae</taxon>
        <taxon>Asteroideae</taxon>
        <taxon>Anthemideae</taxon>
        <taxon>Anthemidinae</taxon>
        <taxon>Tanacetum</taxon>
    </lineage>
</organism>
<evidence type="ECO:0000313" key="10">
    <source>
        <dbReference type="EMBL" id="GJT98075.1"/>
    </source>
</evidence>
<feature type="compositionally biased region" description="Polar residues" evidence="7">
    <location>
        <begin position="431"/>
        <end position="447"/>
    </location>
</feature>
<dbReference type="CDD" id="cd10747">
    <property type="entry name" value="DnaJ_C"/>
    <property type="match status" value="1"/>
</dbReference>
<evidence type="ECO:0000256" key="5">
    <source>
        <dbReference type="ARBA" id="ARBA00023186"/>
    </source>
</evidence>
<dbReference type="InterPro" id="IPR008971">
    <property type="entry name" value="HSP40/DnaJ_pept-bd"/>
</dbReference>
<dbReference type="CDD" id="cd06257">
    <property type="entry name" value="DnaJ"/>
    <property type="match status" value="1"/>
</dbReference>
<dbReference type="PRINTS" id="PR00625">
    <property type="entry name" value="JDOMAIN"/>
</dbReference>
<comment type="caution">
    <text evidence="10">The sequence shown here is derived from an EMBL/GenBank/DDBJ whole genome shotgun (WGS) entry which is preliminary data.</text>
</comment>
<evidence type="ECO:0000256" key="7">
    <source>
        <dbReference type="SAM" id="MobiDB-lite"/>
    </source>
</evidence>
<dbReference type="InterPro" id="IPR001305">
    <property type="entry name" value="HSP_DnaJ_Cys-rich_dom"/>
</dbReference>
<dbReference type="Pfam" id="PF00684">
    <property type="entry name" value="DnaJ_CXXCXGXG"/>
    <property type="match status" value="1"/>
</dbReference>
<dbReference type="InterPro" id="IPR029472">
    <property type="entry name" value="Copia-like_N"/>
</dbReference>
<dbReference type="SMART" id="SM00271">
    <property type="entry name" value="DnaJ"/>
    <property type="match status" value="1"/>
</dbReference>
<evidence type="ECO:0000259" key="9">
    <source>
        <dbReference type="PROSITE" id="PS51188"/>
    </source>
</evidence>
<dbReference type="HAMAP" id="MF_01152">
    <property type="entry name" value="DnaJ"/>
    <property type="match status" value="1"/>
</dbReference>
<dbReference type="InterPro" id="IPR036410">
    <property type="entry name" value="HSP_DnaJ_Cys-rich_dom_sf"/>
</dbReference>
<dbReference type="Pfam" id="PF07727">
    <property type="entry name" value="RVT_2"/>
    <property type="match status" value="1"/>
</dbReference>
<dbReference type="CDD" id="cd10719">
    <property type="entry name" value="DnaJ_zf"/>
    <property type="match status" value="1"/>
</dbReference>
<dbReference type="SUPFAM" id="SSF56672">
    <property type="entry name" value="DNA/RNA polymerases"/>
    <property type="match status" value="1"/>
</dbReference>
<dbReference type="Pfam" id="PF00226">
    <property type="entry name" value="DnaJ"/>
    <property type="match status" value="1"/>
</dbReference>
<name>A0ABQ5ID60_9ASTR</name>
<keyword evidence="11" id="KW-1185">Reference proteome</keyword>
<keyword evidence="2" id="KW-0677">Repeat</keyword>
<dbReference type="EMBL" id="BQNB010020641">
    <property type="protein sequence ID" value="GJT98075.1"/>
    <property type="molecule type" value="Genomic_DNA"/>
</dbReference>
<evidence type="ECO:0000313" key="11">
    <source>
        <dbReference type="Proteomes" id="UP001151760"/>
    </source>
</evidence>
<reference evidence="10" key="1">
    <citation type="journal article" date="2022" name="Int. J. Mol. Sci.">
        <title>Draft Genome of Tanacetum Coccineum: Genomic Comparison of Closely Related Tanacetum-Family Plants.</title>
        <authorList>
            <person name="Yamashiro T."/>
            <person name="Shiraishi A."/>
            <person name="Nakayama K."/>
            <person name="Satake H."/>
        </authorList>
    </citation>
    <scope>NUCLEOTIDE SEQUENCE</scope>
</reference>
<feature type="zinc finger region" description="CR-type" evidence="6">
    <location>
        <begin position="935"/>
        <end position="1013"/>
    </location>
</feature>
<dbReference type="NCBIfam" id="NF008035">
    <property type="entry name" value="PRK10767.1"/>
    <property type="match status" value="1"/>
</dbReference>
<dbReference type="InterPro" id="IPR043502">
    <property type="entry name" value="DNA/RNA_pol_sf"/>
</dbReference>
<accession>A0ABQ5ID60</accession>